<dbReference type="EMBL" id="JAKNBA010000006">
    <property type="protein sequence ID" value="MDE1241585.1"/>
    <property type="molecule type" value="Genomic_DNA"/>
</dbReference>
<evidence type="ECO:0000313" key="3">
    <source>
        <dbReference type="EMBL" id="MDE1358299.1"/>
    </source>
</evidence>
<evidence type="ECO:0000313" key="4">
    <source>
        <dbReference type="Proteomes" id="UP001140979"/>
    </source>
</evidence>
<protein>
    <submittedName>
        <fullName evidence="2">DUF58 domain-containing protein</fullName>
    </submittedName>
</protein>
<dbReference type="Proteomes" id="UP001140973">
    <property type="component" value="Unassembled WGS sequence"/>
</dbReference>
<comment type="caution">
    <text evidence="2">The sequence shown here is derived from an EMBL/GenBank/DDBJ whole genome shotgun (WGS) entry which is preliminary data.</text>
</comment>
<dbReference type="InterPro" id="IPR002881">
    <property type="entry name" value="DUF58"/>
</dbReference>
<evidence type="ECO:0000313" key="2">
    <source>
        <dbReference type="EMBL" id="MDE1241585.1"/>
    </source>
</evidence>
<organism evidence="2 4">
    <name type="scientific">Vibrio aestuarianus</name>
    <dbReference type="NCBI Taxonomy" id="28171"/>
    <lineage>
        <taxon>Bacteria</taxon>
        <taxon>Pseudomonadati</taxon>
        <taxon>Pseudomonadota</taxon>
        <taxon>Gammaproteobacteria</taxon>
        <taxon>Vibrionales</taxon>
        <taxon>Vibrionaceae</taxon>
        <taxon>Vibrio</taxon>
    </lineage>
</organism>
<name>A0A9X4EZD2_9VIBR</name>
<dbReference type="RefSeq" id="WP_176245980.1">
    <property type="nucleotide sequence ID" value="NZ_JAAKZK010000020.1"/>
</dbReference>
<accession>A0A9X4EZD2</accession>
<dbReference type="SUPFAM" id="SSF53300">
    <property type="entry name" value="vWA-like"/>
    <property type="match status" value="1"/>
</dbReference>
<reference evidence="2" key="1">
    <citation type="submission" date="2022-02" db="EMBL/GenBank/DDBJ databases">
        <title>Emergence and expansion in Europe of a Vibrio aestuarianus clonal complex pathogenic for oysters.</title>
        <authorList>
            <person name="Mesnil A."/>
            <person name="Travers M.-A."/>
        </authorList>
    </citation>
    <scope>NUCLEOTIDE SEQUENCE</scope>
    <source>
        <strain evidence="3">151-ITT-15-cp-1</strain>
        <strain evidence="2">19_064_11T1</strain>
    </source>
</reference>
<dbReference type="PANTHER" id="PTHR33608">
    <property type="entry name" value="BLL2464 PROTEIN"/>
    <property type="match status" value="1"/>
</dbReference>
<feature type="domain" description="DUF58" evidence="1">
    <location>
        <begin position="69"/>
        <end position="289"/>
    </location>
</feature>
<dbReference type="AlphaFoldDB" id="A0A9X4EZD2"/>
<proteinExistence type="predicted"/>
<evidence type="ECO:0000259" key="1">
    <source>
        <dbReference type="Pfam" id="PF01882"/>
    </source>
</evidence>
<dbReference type="InterPro" id="IPR036465">
    <property type="entry name" value="vWFA_dom_sf"/>
</dbReference>
<gene>
    <name evidence="3" type="ORF">L9W73_13395</name>
    <name evidence="2" type="ORF">L9W94_05360</name>
</gene>
<sequence length="322" mass="36502">MPHSQTKHRSQVKNTDLPEFSNGVSLSLEELLPYKQQAIHWLPPAKSLWAQLLGQHQSKQLGRGMDFAEVRQYQAGDDIRSIDWRVTARTGKPHTKLFSEEREKPVILYVDLSTSMQFGSQLMLKSVQAAHMASLLSWLSVAKNDRVGAVIDTGNALVELKPTSRQKGPLQLIQQLVTIQNQQLSSLTLTKRHAHSMHNGLMALNRLCPKGSEVILISDFVHCDESLTLLLNQLHRHNRVRMVHIYDPLEQGETQFRGLERVTDNQQTSWLNFSTNSTRLGLKKAFESQKEKLKSLSQSMAISYTSLSSEKPLLQQLSGYKE</sequence>
<dbReference type="EMBL" id="JAKNAP010000054">
    <property type="protein sequence ID" value="MDE1358299.1"/>
    <property type="molecule type" value="Genomic_DNA"/>
</dbReference>
<dbReference type="Proteomes" id="UP001140979">
    <property type="component" value="Unassembled WGS sequence"/>
</dbReference>
<dbReference type="PANTHER" id="PTHR33608:SF12">
    <property type="entry name" value="DUF58 DOMAIN-CONTAINING PROTEIN"/>
    <property type="match status" value="1"/>
</dbReference>
<dbReference type="Pfam" id="PF01882">
    <property type="entry name" value="DUF58"/>
    <property type="match status" value="1"/>
</dbReference>